<dbReference type="Gene3D" id="3.40.50.620">
    <property type="entry name" value="HUPs"/>
    <property type="match status" value="1"/>
</dbReference>
<evidence type="ECO:0000256" key="7">
    <source>
        <dbReference type="ARBA" id="ARBA00023146"/>
    </source>
</evidence>
<keyword evidence="2 9" id="KW-0963">Cytoplasm</keyword>
<keyword evidence="6 9" id="KW-0648">Protein biosynthesis</keyword>
<dbReference type="PANTHER" id="PTHR11956:SF5">
    <property type="entry name" value="ARGININE--TRNA LIGASE, CYTOPLASMIC"/>
    <property type="match status" value="1"/>
</dbReference>
<dbReference type="GO" id="GO:0005524">
    <property type="term" value="F:ATP binding"/>
    <property type="evidence" value="ECO:0007669"/>
    <property type="project" value="UniProtKB-UniRule"/>
</dbReference>
<keyword evidence="4 9" id="KW-0547">Nucleotide-binding</keyword>
<organism evidence="13 14">
    <name type="scientific">SAR324 cluster bacterium</name>
    <dbReference type="NCBI Taxonomy" id="2024889"/>
    <lineage>
        <taxon>Bacteria</taxon>
        <taxon>Deltaproteobacteria</taxon>
        <taxon>SAR324 cluster</taxon>
    </lineage>
</organism>
<evidence type="ECO:0000313" key="14">
    <source>
        <dbReference type="Proteomes" id="UP000218113"/>
    </source>
</evidence>
<evidence type="ECO:0000256" key="5">
    <source>
        <dbReference type="ARBA" id="ARBA00022840"/>
    </source>
</evidence>
<evidence type="ECO:0000256" key="6">
    <source>
        <dbReference type="ARBA" id="ARBA00022917"/>
    </source>
</evidence>
<dbReference type="InterPro" id="IPR036695">
    <property type="entry name" value="Arg-tRNA-synth_N_sf"/>
</dbReference>
<dbReference type="InterPro" id="IPR001412">
    <property type="entry name" value="aa-tRNA-synth_I_CS"/>
</dbReference>
<dbReference type="PRINTS" id="PR01038">
    <property type="entry name" value="TRNASYNTHARG"/>
</dbReference>
<dbReference type="GO" id="GO:0006420">
    <property type="term" value="P:arginyl-tRNA aminoacylation"/>
    <property type="evidence" value="ECO:0007669"/>
    <property type="project" value="UniProtKB-UniRule"/>
</dbReference>
<keyword evidence="7 9" id="KW-0030">Aminoacyl-tRNA synthetase</keyword>
<dbReference type="NCBIfam" id="TIGR00456">
    <property type="entry name" value="argS"/>
    <property type="match status" value="1"/>
</dbReference>
<accession>A0A2A4T1X4</accession>
<dbReference type="Pfam" id="PF05746">
    <property type="entry name" value="DALR_1"/>
    <property type="match status" value="1"/>
</dbReference>
<dbReference type="InterPro" id="IPR014729">
    <property type="entry name" value="Rossmann-like_a/b/a_fold"/>
</dbReference>
<dbReference type="InterPro" id="IPR035684">
    <property type="entry name" value="ArgRS_core"/>
</dbReference>
<dbReference type="EC" id="6.1.1.19" evidence="9"/>
<dbReference type="InterPro" id="IPR008909">
    <property type="entry name" value="DALR_anticod-bd"/>
</dbReference>
<dbReference type="Pfam" id="PF00750">
    <property type="entry name" value="tRNA-synt_1d"/>
    <property type="match status" value="1"/>
</dbReference>
<dbReference type="Pfam" id="PF03485">
    <property type="entry name" value="Arg_tRNA_synt_N"/>
    <property type="match status" value="1"/>
</dbReference>
<dbReference type="SMART" id="SM01016">
    <property type="entry name" value="Arg_tRNA_synt_N"/>
    <property type="match status" value="1"/>
</dbReference>
<dbReference type="Gene3D" id="3.30.1360.70">
    <property type="entry name" value="Arginyl tRNA synthetase N-terminal domain"/>
    <property type="match status" value="1"/>
</dbReference>
<evidence type="ECO:0000256" key="3">
    <source>
        <dbReference type="ARBA" id="ARBA00022598"/>
    </source>
</evidence>
<evidence type="ECO:0000259" key="12">
    <source>
        <dbReference type="SMART" id="SM01016"/>
    </source>
</evidence>
<feature type="domain" description="DALR anticodon binding" evidence="11">
    <location>
        <begin position="468"/>
        <end position="584"/>
    </location>
</feature>
<proteinExistence type="inferred from homology"/>
<dbReference type="Gene3D" id="1.10.730.10">
    <property type="entry name" value="Isoleucyl-tRNA Synthetase, Domain 1"/>
    <property type="match status" value="1"/>
</dbReference>
<dbReference type="PANTHER" id="PTHR11956">
    <property type="entry name" value="ARGINYL-TRNA SYNTHETASE"/>
    <property type="match status" value="1"/>
</dbReference>
<dbReference type="PROSITE" id="PS00178">
    <property type="entry name" value="AA_TRNA_LIGASE_I"/>
    <property type="match status" value="1"/>
</dbReference>
<evidence type="ECO:0000256" key="9">
    <source>
        <dbReference type="HAMAP-Rule" id="MF_00123"/>
    </source>
</evidence>
<evidence type="ECO:0000256" key="4">
    <source>
        <dbReference type="ARBA" id="ARBA00022741"/>
    </source>
</evidence>
<dbReference type="SMART" id="SM00836">
    <property type="entry name" value="DALR_1"/>
    <property type="match status" value="1"/>
</dbReference>
<dbReference type="Proteomes" id="UP000218113">
    <property type="component" value="Unassembled WGS sequence"/>
</dbReference>
<keyword evidence="5 9" id="KW-0067">ATP-binding</keyword>
<comment type="similarity">
    <text evidence="1 9 10">Belongs to the class-I aminoacyl-tRNA synthetase family.</text>
</comment>
<dbReference type="AlphaFoldDB" id="A0A2A4T1X4"/>
<dbReference type="GO" id="GO:0005737">
    <property type="term" value="C:cytoplasm"/>
    <property type="evidence" value="ECO:0007669"/>
    <property type="project" value="UniProtKB-SubCell"/>
</dbReference>
<evidence type="ECO:0000256" key="8">
    <source>
        <dbReference type="ARBA" id="ARBA00049339"/>
    </source>
</evidence>
<dbReference type="SUPFAM" id="SSF55190">
    <property type="entry name" value="Arginyl-tRNA synthetase (ArgRS), N-terminal 'additional' domain"/>
    <property type="match status" value="1"/>
</dbReference>
<comment type="subcellular location">
    <subcellularLocation>
        <location evidence="9">Cytoplasm</location>
    </subcellularLocation>
</comment>
<evidence type="ECO:0000256" key="1">
    <source>
        <dbReference type="ARBA" id="ARBA00005594"/>
    </source>
</evidence>
<comment type="caution">
    <text evidence="13">The sequence shown here is derived from an EMBL/GenBank/DDBJ whole genome shotgun (WGS) entry which is preliminary data.</text>
</comment>
<protein>
    <recommendedName>
        <fullName evidence="9">Arginine--tRNA ligase</fullName>
        <ecNumber evidence="9">6.1.1.19</ecNumber>
    </recommendedName>
    <alternativeName>
        <fullName evidence="9">Arginyl-tRNA synthetase</fullName>
        <shortName evidence="9">ArgRS</shortName>
    </alternativeName>
</protein>
<reference evidence="14" key="1">
    <citation type="submission" date="2017-08" db="EMBL/GenBank/DDBJ databases">
        <title>A dynamic microbial community with high functional redundancy inhabits the cold, oxic subseafloor aquifer.</title>
        <authorList>
            <person name="Tully B.J."/>
            <person name="Wheat C.G."/>
            <person name="Glazer B.T."/>
            <person name="Huber J.A."/>
        </authorList>
    </citation>
    <scope>NUCLEOTIDE SEQUENCE [LARGE SCALE GENOMIC DNA]</scope>
</reference>
<dbReference type="FunFam" id="1.10.730.10:FF:000006">
    <property type="entry name" value="Arginyl-tRNA synthetase 2, mitochondrial"/>
    <property type="match status" value="1"/>
</dbReference>
<comment type="catalytic activity">
    <reaction evidence="8 9">
        <text>tRNA(Arg) + L-arginine + ATP = L-arginyl-tRNA(Arg) + AMP + diphosphate</text>
        <dbReference type="Rhea" id="RHEA:20301"/>
        <dbReference type="Rhea" id="RHEA-COMP:9658"/>
        <dbReference type="Rhea" id="RHEA-COMP:9673"/>
        <dbReference type="ChEBI" id="CHEBI:30616"/>
        <dbReference type="ChEBI" id="CHEBI:32682"/>
        <dbReference type="ChEBI" id="CHEBI:33019"/>
        <dbReference type="ChEBI" id="CHEBI:78442"/>
        <dbReference type="ChEBI" id="CHEBI:78513"/>
        <dbReference type="ChEBI" id="CHEBI:456215"/>
        <dbReference type="EC" id="6.1.1.19"/>
    </reaction>
</comment>
<comment type="subunit">
    <text evidence="9">Monomer.</text>
</comment>
<dbReference type="SUPFAM" id="SSF47323">
    <property type="entry name" value="Anticodon-binding domain of a subclass of class I aminoacyl-tRNA synthetases"/>
    <property type="match status" value="1"/>
</dbReference>
<evidence type="ECO:0000313" key="13">
    <source>
        <dbReference type="EMBL" id="PCI27404.1"/>
    </source>
</evidence>
<dbReference type="GO" id="GO:0004814">
    <property type="term" value="F:arginine-tRNA ligase activity"/>
    <property type="evidence" value="ECO:0007669"/>
    <property type="project" value="UniProtKB-UniRule"/>
</dbReference>
<name>A0A2A4T1X4_9DELT</name>
<evidence type="ECO:0000256" key="10">
    <source>
        <dbReference type="RuleBase" id="RU363038"/>
    </source>
</evidence>
<dbReference type="HAMAP" id="MF_00123">
    <property type="entry name" value="Arg_tRNA_synth"/>
    <property type="match status" value="1"/>
</dbReference>
<sequence>MPLLNLINQYKTLVRNRVVELLAAEFQLNDVDVSQFKFEVPPDEKMGHLAFACFPLAKVARKAPVMIAKTLADHWGGDDKFAKIEAVGPYLNFHFSPAFLAKELISECIENDTYGDNDSGAGKICLLEYSSPNTNKPLHLGHCRNNLLGMVNARLLEHAGFRVEKANLVNDRGIHICKSMLAYQKWGQGETPESTGLKGDKLVGNYYVLYAQKEKEQPELLEEAQQMLRDWEKGDPEIRELWQKMNGWVLDGFKTTYERMGISFDKYYFESETYLGGRDIILDALEKGICYQEENGAVAINLEAEKLSNKILLRGDGTSMYITQDINTTVTKFKDHNNELDHCLFVVGNEQDNHFRVLFTILKKFGYDWADRCEHISYGMITLPEGKMKSREGTVVDLDDLLSEMKAMALQEFKQRKQEDSEDSQEEAAEAIGQAAIKFFILKTNALKEILFNPKESLSFDGTTGPYLQYTHARMCSLLRKGKADLSDTSWEQHAWNQEESSLLVQLGRYPDAIQLSGSDRNPAVLCSYIYDLCRLYNKFYYEHPILKVATDQEKQARLCLTEAVRRVLSKSLGILGITALERM</sequence>
<feature type="short sequence motif" description="'HIGH' region" evidence="9">
    <location>
        <begin position="132"/>
        <end position="142"/>
    </location>
</feature>
<keyword evidence="3 9" id="KW-0436">Ligase</keyword>
<gene>
    <name evidence="9 13" type="primary">argS</name>
    <name evidence="13" type="ORF">COB67_08605</name>
</gene>
<evidence type="ECO:0000256" key="2">
    <source>
        <dbReference type="ARBA" id="ARBA00022490"/>
    </source>
</evidence>
<dbReference type="InterPro" id="IPR009080">
    <property type="entry name" value="tRNAsynth_Ia_anticodon-bd"/>
</dbReference>
<dbReference type="EMBL" id="NVSR01000061">
    <property type="protein sequence ID" value="PCI27404.1"/>
    <property type="molecule type" value="Genomic_DNA"/>
</dbReference>
<dbReference type="CDD" id="cd00671">
    <property type="entry name" value="ArgRS_core"/>
    <property type="match status" value="1"/>
</dbReference>
<dbReference type="InterPro" id="IPR005148">
    <property type="entry name" value="Arg-tRNA-synth_N"/>
</dbReference>
<dbReference type="SUPFAM" id="SSF52374">
    <property type="entry name" value="Nucleotidylyl transferase"/>
    <property type="match status" value="1"/>
</dbReference>
<dbReference type="InterPro" id="IPR001278">
    <property type="entry name" value="Arg-tRNA-ligase"/>
</dbReference>
<feature type="domain" description="Arginyl tRNA synthetase N-terminal" evidence="12">
    <location>
        <begin position="8"/>
        <end position="95"/>
    </location>
</feature>
<evidence type="ECO:0000259" key="11">
    <source>
        <dbReference type="SMART" id="SM00836"/>
    </source>
</evidence>